<dbReference type="Proteomes" id="UP000784294">
    <property type="component" value="Unassembled WGS sequence"/>
</dbReference>
<dbReference type="AlphaFoldDB" id="A0A3S5CHS7"/>
<comment type="caution">
    <text evidence="1">The sequence shown here is derived from an EMBL/GenBank/DDBJ whole genome shotgun (WGS) entry which is preliminary data.</text>
</comment>
<reference evidence="1" key="1">
    <citation type="submission" date="2018-11" db="EMBL/GenBank/DDBJ databases">
        <authorList>
            <consortium name="Pathogen Informatics"/>
        </authorList>
    </citation>
    <scope>NUCLEOTIDE SEQUENCE</scope>
</reference>
<evidence type="ECO:0000313" key="2">
    <source>
        <dbReference type="Proteomes" id="UP000784294"/>
    </source>
</evidence>
<proteinExistence type="predicted"/>
<name>A0A3S5CHS7_9PLAT</name>
<dbReference type="EMBL" id="CAAALY010056684">
    <property type="protein sequence ID" value="VEL22486.1"/>
    <property type="molecule type" value="Genomic_DNA"/>
</dbReference>
<evidence type="ECO:0000313" key="1">
    <source>
        <dbReference type="EMBL" id="VEL22486.1"/>
    </source>
</evidence>
<accession>A0A3S5CHS7</accession>
<sequence>MSLVCTNRHSFFDDFSDNLATTGQFHVLMCLWEELLQSHRETMFTQDCDTASSRKCAKVNNCCWVVDRALVLSSWMMGQGVKKIRLERDPRFCGESSDIFVAVSPGVRGC</sequence>
<protein>
    <submittedName>
        <fullName evidence="1">Uncharacterized protein</fullName>
    </submittedName>
</protein>
<keyword evidence="2" id="KW-1185">Reference proteome</keyword>
<organism evidence="1 2">
    <name type="scientific">Protopolystoma xenopodis</name>
    <dbReference type="NCBI Taxonomy" id="117903"/>
    <lineage>
        <taxon>Eukaryota</taxon>
        <taxon>Metazoa</taxon>
        <taxon>Spiralia</taxon>
        <taxon>Lophotrochozoa</taxon>
        <taxon>Platyhelminthes</taxon>
        <taxon>Monogenea</taxon>
        <taxon>Polyopisthocotylea</taxon>
        <taxon>Polystomatidea</taxon>
        <taxon>Polystomatidae</taxon>
        <taxon>Protopolystoma</taxon>
    </lineage>
</organism>
<gene>
    <name evidence="1" type="ORF">PXEA_LOCUS15926</name>
</gene>